<dbReference type="PROSITE" id="PS51296">
    <property type="entry name" value="RIESKE"/>
    <property type="match status" value="1"/>
</dbReference>
<evidence type="ECO:0000256" key="1">
    <source>
        <dbReference type="ARBA" id="ARBA00022714"/>
    </source>
</evidence>
<keyword evidence="1" id="KW-0001">2Fe-2S</keyword>
<dbReference type="InterPro" id="IPR036188">
    <property type="entry name" value="FAD/NAD-bd_sf"/>
</dbReference>
<keyword evidence="2" id="KW-0479">Metal-binding</keyword>
<accession>A0A940X1E6</accession>
<dbReference type="SUPFAM" id="SSF50022">
    <property type="entry name" value="ISP domain"/>
    <property type="match status" value="1"/>
</dbReference>
<protein>
    <submittedName>
        <fullName evidence="9">FAD-dependent oxidoreductase</fullName>
    </submittedName>
</protein>
<keyword evidence="10" id="KW-1185">Reference proteome</keyword>
<dbReference type="AlphaFoldDB" id="A0A940X1E6"/>
<sequence length="508" mass="54754">MSSARTLPIWTLDRISDGFRPGLPPSADVVVVGAGVAGLTTACRLAQDGRDVCVVDREGIGQGESSRTTAHLASALDDRFYHLAHWHGAEGARRAAESHAAAIDWIERLAMSADDDCGFRRVPGYLFSYDGKTDRLEKELGAARDAGLEVSFEAGIPQLPNLGPALRFENQARIDMGRYLRILAETCRASGVKFCLDEIAEATGGDSPTVVSAAGTRLPAAAVVIATDVPFHERFAVHTKQAAYRTYVVAGPVDEGALPDALIWDDGDPYHYIRLLDTADGKWVIVGGEDHKTGQDHDPKAFVRLQEWAREKLPGVHSFTHAWSGQIIEPADGLAFIGADAGGEENLYVITGDSGNGITHGTLGGLLIADLIAGRDNAWATLYDPKRKLLRASGDWIRENTNVALQYRDWVESGDIARPEELAPGEGAVVRHGMHRIAVYRKGDGDFAAFSAQCPHLGCAVRWSPQEKSWDCPCHGSRFDAQTGAVLNGPANAPLQPSAWPLEDRGPD</sequence>
<comment type="caution">
    <text evidence="9">The sequence shown here is derived from an EMBL/GenBank/DDBJ whole genome shotgun (WGS) entry which is preliminary data.</text>
</comment>
<keyword evidence="3" id="KW-0560">Oxidoreductase</keyword>
<dbReference type="PANTHER" id="PTHR13847">
    <property type="entry name" value="SARCOSINE DEHYDROGENASE-RELATED"/>
    <property type="match status" value="1"/>
</dbReference>
<evidence type="ECO:0000259" key="8">
    <source>
        <dbReference type="PROSITE" id="PS51296"/>
    </source>
</evidence>
<dbReference type="GO" id="GO:0016491">
    <property type="term" value="F:oxidoreductase activity"/>
    <property type="evidence" value="ECO:0007669"/>
    <property type="project" value="UniProtKB-KW"/>
</dbReference>
<dbReference type="RefSeq" id="WP_210535230.1">
    <property type="nucleotide sequence ID" value="NZ_JAGKTC010000001.1"/>
</dbReference>
<name>A0A940X1E6_9GAMM</name>
<evidence type="ECO:0000313" key="9">
    <source>
        <dbReference type="EMBL" id="MBP3983377.1"/>
    </source>
</evidence>
<organism evidence="9 10">
    <name type="scientific">Pseudoxanthomonas helianthi</name>
    <dbReference type="NCBI Taxonomy" id="1453541"/>
    <lineage>
        <taxon>Bacteria</taxon>
        <taxon>Pseudomonadati</taxon>
        <taxon>Pseudomonadota</taxon>
        <taxon>Gammaproteobacteria</taxon>
        <taxon>Lysobacterales</taxon>
        <taxon>Lysobacteraceae</taxon>
        <taxon>Pseudoxanthomonas</taxon>
    </lineage>
</organism>
<evidence type="ECO:0000313" key="10">
    <source>
        <dbReference type="Proteomes" id="UP000673447"/>
    </source>
</evidence>
<dbReference type="Gene3D" id="2.102.10.10">
    <property type="entry name" value="Rieske [2Fe-2S] iron-sulphur domain"/>
    <property type="match status" value="1"/>
</dbReference>
<dbReference type="Gene3D" id="3.30.9.10">
    <property type="entry name" value="D-Amino Acid Oxidase, subunit A, domain 2"/>
    <property type="match status" value="1"/>
</dbReference>
<dbReference type="SUPFAM" id="SSF51971">
    <property type="entry name" value="Nucleotide-binding domain"/>
    <property type="match status" value="1"/>
</dbReference>
<evidence type="ECO:0000256" key="4">
    <source>
        <dbReference type="ARBA" id="ARBA00023004"/>
    </source>
</evidence>
<dbReference type="InterPro" id="IPR017941">
    <property type="entry name" value="Rieske_2Fe-2S"/>
</dbReference>
<keyword evidence="6" id="KW-1015">Disulfide bond</keyword>
<feature type="domain" description="Rieske" evidence="8">
    <location>
        <begin position="414"/>
        <end position="497"/>
    </location>
</feature>
<dbReference type="Gene3D" id="3.50.50.60">
    <property type="entry name" value="FAD/NAD(P)-binding domain"/>
    <property type="match status" value="1"/>
</dbReference>
<dbReference type="InterPro" id="IPR036922">
    <property type="entry name" value="Rieske_2Fe-2S_sf"/>
</dbReference>
<dbReference type="EMBL" id="JAGKTC010000001">
    <property type="protein sequence ID" value="MBP3983377.1"/>
    <property type="molecule type" value="Genomic_DNA"/>
</dbReference>
<dbReference type="GO" id="GO:0046872">
    <property type="term" value="F:metal ion binding"/>
    <property type="evidence" value="ECO:0007669"/>
    <property type="project" value="UniProtKB-KW"/>
</dbReference>
<proteinExistence type="predicted"/>
<dbReference type="GO" id="GO:0016020">
    <property type="term" value="C:membrane"/>
    <property type="evidence" value="ECO:0007669"/>
    <property type="project" value="InterPro"/>
</dbReference>
<evidence type="ECO:0000256" key="5">
    <source>
        <dbReference type="ARBA" id="ARBA00023014"/>
    </source>
</evidence>
<evidence type="ECO:0000256" key="2">
    <source>
        <dbReference type="ARBA" id="ARBA00022723"/>
    </source>
</evidence>
<evidence type="ECO:0000256" key="3">
    <source>
        <dbReference type="ARBA" id="ARBA00023002"/>
    </source>
</evidence>
<gene>
    <name evidence="9" type="ORF">J5837_02985</name>
</gene>
<feature type="region of interest" description="Disordered" evidence="7">
    <location>
        <begin position="488"/>
        <end position="508"/>
    </location>
</feature>
<dbReference type="GO" id="GO:0005737">
    <property type="term" value="C:cytoplasm"/>
    <property type="evidence" value="ECO:0007669"/>
    <property type="project" value="TreeGrafter"/>
</dbReference>
<reference evidence="9" key="2">
    <citation type="submission" date="2021-03" db="EMBL/GenBank/DDBJ databases">
        <authorList>
            <person name="Cao W."/>
        </authorList>
    </citation>
    <scope>NUCLEOTIDE SEQUENCE</scope>
    <source>
        <strain evidence="9">110414</strain>
    </source>
</reference>
<dbReference type="GO" id="GO:0051537">
    <property type="term" value="F:2 iron, 2 sulfur cluster binding"/>
    <property type="evidence" value="ECO:0007669"/>
    <property type="project" value="UniProtKB-KW"/>
</dbReference>
<evidence type="ECO:0000256" key="6">
    <source>
        <dbReference type="ARBA" id="ARBA00023157"/>
    </source>
</evidence>
<dbReference type="PRINTS" id="PR00162">
    <property type="entry name" value="RIESKE"/>
</dbReference>
<keyword evidence="5" id="KW-0411">Iron-sulfur</keyword>
<keyword evidence="4" id="KW-0408">Iron</keyword>
<evidence type="ECO:0000256" key="7">
    <source>
        <dbReference type="SAM" id="MobiDB-lite"/>
    </source>
</evidence>
<reference evidence="9" key="1">
    <citation type="journal article" date="2016" name="Int. J. Syst. Evol. Microbiol.">
        <title>Pseudoxanthomonas helianthi sp. nov., isolated from roots of Jerusalem artichoke (Helianthus tuberosus).</title>
        <authorList>
            <person name="Kittiwongwattana C."/>
            <person name="Thawai C."/>
        </authorList>
    </citation>
    <scope>NUCLEOTIDE SEQUENCE</scope>
    <source>
        <strain evidence="9">110414</strain>
    </source>
</reference>
<dbReference type="PANTHER" id="PTHR13847:SF281">
    <property type="entry name" value="FAD DEPENDENT OXIDOREDUCTASE DOMAIN-CONTAINING PROTEIN"/>
    <property type="match status" value="1"/>
</dbReference>
<dbReference type="Pfam" id="PF01266">
    <property type="entry name" value="DAO"/>
    <property type="match status" value="1"/>
</dbReference>
<dbReference type="InterPro" id="IPR005805">
    <property type="entry name" value="Rieske_Fe-S_prot_C"/>
</dbReference>
<dbReference type="Pfam" id="PF00355">
    <property type="entry name" value="Rieske"/>
    <property type="match status" value="1"/>
</dbReference>
<dbReference type="InterPro" id="IPR006076">
    <property type="entry name" value="FAD-dep_OxRdtase"/>
</dbReference>
<dbReference type="Proteomes" id="UP000673447">
    <property type="component" value="Unassembled WGS sequence"/>
</dbReference>